<dbReference type="EMBL" id="BMAW01120322">
    <property type="protein sequence ID" value="GFT88700.1"/>
    <property type="molecule type" value="Genomic_DNA"/>
</dbReference>
<evidence type="ECO:0000313" key="1">
    <source>
        <dbReference type="EMBL" id="GFT88700.1"/>
    </source>
</evidence>
<reference evidence="1" key="1">
    <citation type="submission" date="2020-08" db="EMBL/GenBank/DDBJ databases">
        <title>Multicomponent nature underlies the extraordinary mechanical properties of spider dragline silk.</title>
        <authorList>
            <person name="Kono N."/>
            <person name="Nakamura H."/>
            <person name="Mori M."/>
            <person name="Yoshida Y."/>
            <person name="Ohtoshi R."/>
            <person name="Malay A.D."/>
            <person name="Moran D.A.P."/>
            <person name="Tomita M."/>
            <person name="Numata K."/>
            <person name="Arakawa K."/>
        </authorList>
    </citation>
    <scope>NUCLEOTIDE SEQUENCE</scope>
</reference>
<gene>
    <name evidence="1" type="ORF">NPIL_170501</name>
</gene>
<proteinExistence type="predicted"/>
<organism evidence="1 2">
    <name type="scientific">Nephila pilipes</name>
    <name type="common">Giant wood spider</name>
    <name type="synonym">Nephila maculata</name>
    <dbReference type="NCBI Taxonomy" id="299642"/>
    <lineage>
        <taxon>Eukaryota</taxon>
        <taxon>Metazoa</taxon>
        <taxon>Ecdysozoa</taxon>
        <taxon>Arthropoda</taxon>
        <taxon>Chelicerata</taxon>
        <taxon>Arachnida</taxon>
        <taxon>Araneae</taxon>
        <taxon>Araneomorphae</taxon>
        <taxon>Entelegynae</taxon>
        <taxon>Araneoidea</taxon>
        <taxon>Nephilidae</taxon>
        <taxon>Nephila</taxon>
    </lineage>
</organism>
<accession>A0A8X6PTK8</accession>
<dbReference type="Proteomes" id="UP000887013">
    <property type="component" value="Unassembled WGS sequence"/>
</dbReference>
<comment type="caution">
    <text evidence="1">The sequence shown here is derived from an EMBL/GenBank/DDBJ whole genome shotgun (WGS) entry which is preliminary data.</text>
</comment>
<evidence type="ECO:0000313" key="2">
    <source>
        <dbReference type="Proteomes" id="UP000887013"/>
    </source>
</evidence>
<sequence>MTEIVWITFCAKRLIKSKNDLTEIGFEELYCTSKVLNYVFFGTTEQWDHKTKSNSILGDGRDCSQNLRRLNINGLVLQPVMSVFSGRRTKRRQACGESGSFPLGHCAS</sequence>
<keyword evidence="2" id="KW-1185">Reference proteome</keyword>
<protein>
    <submittedName>
        <fullName evidence="1">Uncharacterized protein</fullName>
    </submittedName>
</protein>
<dbReference type="AlphaFoldDB" id="A0A8X6PTK8"/>
<name>A0A8X6PTK8_NEPPI</name>